<dbReference type="EMBL" id="UINC01082818">
    <property type="protein sequence ID" value="SVC27932.1"/>
    <property type="molecule type" value="Genomic_DNA"/>
</dbReference>
<accession>A0A382KXV5</accession>
<organism evidence="2">
    <name type="scientific">marine metagenome</name>
    <dbReference type="NCBI Taxonomy" id="408172"/>
    <lineage>
        <taxon>unclassified sequences</taxon>
        <taxon>metagenomes</taxon>
        <taxon>ecological metagenomes</taxon>
    </lineage>
</organism>
<protein>
    <submittedName>
        <fullName evidence="2">Uncharacterized protein</fullName>
    </submittedName>
</protein>
<name>A0A382KXV5_9ZZZZ</name>
<dbReference type="AlphaFoldDB" id="A0A382KXV5"/>
<keyword evidence="1" id="KW-0812">Transmembrane</keyword>
<evidence type="ECO:0000256" key="1">
    <source>
        <dbReference type="SAM" id="Phobius"/>
    </source>
</evidence>
<sequence>MKSTNGTPSIFYGWYLVGVSLISGAFQT</sequence>
<gene>
    <name evidence="2" type="ORF">METZ01_LOCUS280786</name>
</gene>
<keyword evidence="1" id="KW-1133">Transmembrane helix</keyword>
<proteinExistence type="predicted"/>
<feature type="non-terminal residue" evidence="2">
    <location>
        <position position="28"/>
    </location>
</feature>
<evidence type="ECO:0000313" key="2">
    <source>
        <dbReference type="EMBL" id="SVC27932.1"/>
    </source>
</evidence>
<feature type="transmembrane region" description="Helical" evidence="1">
    <location>
        <begin position="6"/>
        <end position="26"/>
    </location>
</feature>
<reference evidence="2" key="1">
    <citation type="submission" date="2018-05" db="EMBL/GenBank/DDBJ databases">
        <authorList>
            <person name="Lanie J.A."/>
            <person name="Ng W.-L."/>
            <person name="Kazmierczak K.M."/>
            <person name="Andrzejewski T.M."/>
            <person name="Davidsen T.M."/>
            <person name="Wayne K.J."/>
            <person name="Tettelin H."/>
            <person name="Glass J.I."/>
            <person name="Rusch D."/>
            <person name="Podicherti R."/>
            <person name="Tsui H.-C.T."/>
            <person name="Winkler M.E."/>
        </authorList>
    </citation>
    <scope>NUCLEOTIDE SEQUENCE</scope>
</reference>
<keyword evidence="1" id="KW-0472">Membrane</keyword>